<feature type="transmembrane region" description="Helical" evidence="1">
    <location>
        <begin position="260"/>
        <end position="281"/>
    </location>
</feature>
<feature type="transmembrane region" description="Helical" evidence="1">
    <location>
        <begin position="74"/>
        <end position="96"/>
    </location>
</feature>
<dbReference type="CDD" id="cd03392">
    <property type="entry name" value="PAP2_like_2"/>
    <property type="match status" value="1"/>
</dbReference>
<dbReference type="InterPro" id="IPR000326">
    <property type="entry name" value="PAP2/HPO"/>
</dbReference>
<accession>A0A3S0Z6C4</accession>
<feature type="transmembrane region" description="Helical" evidence="1">
    <location>
        <begin position="130"/>
        <end position="156"/>
    </location>
</feature>
<dbReference type="SUPFAM" id="SSF48317">
    <property type="entry name" value="Acid phosphatase/Vanadium-dependent haloperoxidase"/>
    <property type="match status" value="1"/>
</dbReference>
<reference evidence="3 4" key="1">
    <citation type="submission" date="2018-12" db="EMBL/GenBank/DDBJ databases">
        <title>The genome sequences of Variovorax guangxiensis DSM 27352.</title>
        <authorList>
            <person name="Gao J."/>
            <person name="Sun J."/>
        </authorList>
    </citation>
    <scope>NUCLEOTIDE SEQUENCE [LARGE SCALE GENOMIC DNA]</scope>
    <source>
        <strain evidence="3 4">DSM 27352</strain>
    </source>
</reference>
<evidence type="ECO:0000256" key="1">
    <source>
        <dbReference type="SAM" id="Phobius"/>
    </source>
</evidence>
<dbReference type="Proteomes" id="UP000281118">
    <property type="component" value="Unassembled WGS sequence"/>
</dbReference>
<dbReference type="OrthoDB" id="9780918at2"/>
<dbReference type="EMBL" id="RXFT01000009">
    <property type="protein sequence ID" value="RUR69686.1"/>
    <property type="molecule type" value="Genomic_DNA"/>
</dbReference>
<feature type="transmembrane region" description="Helical" evidence="1">
    <location>
        <begin position="235"/>
        <end position="254"/>
    </location>
</feature>
<dbReference type="AlphaFoldDB" id="A0A3S0Z6C4"/>
<feature type="transmembrane region" description="Helical" evidence="1">
    <location>
        <begin position="41"/>
        <end position="62"/>
    </location>
</feature>
<feature type="transmembrane region" description="Helical" evidence="1">
    <location>
        <begin position="204"/>
        <end position="223"/>
    </location>
</feature>
<sequence>MLLPFPSNPQPCRPNAPLMPVDHAALIALGERLGAQAWPGFLVLLALLTLVAGIAAWGFEHLRRRRAAQPEPGAGLLFGGLAIGAAAVLALAWVFAEVAEGLGNGRPMGLLDETISHSVGMNTPPGVREVFSWLTHLADPITVVLLCTGVAIALWLRGHRGFAAGWVAATVGNALLNHMLKHIFERARPVHDFGFAQVSGYSFPSGHSSGSMVLYGMLGYLGLRMMPARWRVPSVMAATAVIVTVACSRIFVRAHFPSDVLAGLCSGAAWLAICIASIEYARHHRGTDRR</sequence>
<organism evidence="3 4">
    <name type="scientific">Variovorax guangxiensis</name>
    <dbReference type="NCBI Taxonomy" id="1775474"/>
    <lineage>
        <taxon>Bacteria</taxon>
        <taxon>Pseudomonadati</taxon>
        <taxon>Pseudomonadota</taxon>
        <taxon>Betaproteobacteria</taxon>
        <taxon>Burkholderiales</taxon>
        <taxon>Comamonadaceae</taxon>
        <taxon>Variovorax</taxon>
    </lineage>
</organism>
<dbReference type="Pfam" id="PF01569">
    <property type="entry name" value="PAP2"/>
    <property type="match status" value="1"/>
</dbReference>
<evidence type="ECO:0000259" key="2">
    <source>
        <dbReference type="SMART" id="SM00014"/>
    </source>
</evidence>
<name>A0A3S0Z6C4_9BURK</name>
<dbReference type="Gene3D" id="1.20.144.10">
    <property type="entry name" value="Phosphatidic acid phosphatase type 2/haloperoxidase"/>
    <property type="match status" value="2"/>
</dbReference>
<keyword evidence="1" id="KW-0472">Membrane</keyword>
<feature type="transmembrane region" description="Helical" evidence="1">
    <location>
        <begin position="163"/>
        <end position="184"/>
    </location>
</feature>
<protein>
    <submittedName>
        <fullName evidence="3">Phosphatase PAP2 family protein</fullName>
    </submittedName>
</protein>
<dbReference type="InterPro" id="IPR036938">
    <property type="entry name" value="PAP2/HPO_sf"/>
</dbReference>
<dbReference type="SMART" id="SM00014">
    <property type="entry name" value="acidPPc"/>
    <property type="match status" value="1"/>
</dbReference>
<evidence type="ECO:0000313" key="4">
    <source>
        <dbReference type="Proteomes" id="UP000281118"/>
    </source>
</evidence>
<feature type="domain" description="Phosphatidic acid phosphatase type 2/haloperoxidase" evidence="2">
    <location>
        <begin position="159"/>
        <end position="275"/>
    </location>
</feature>
<dbReference type="PANTHER" id="PTHR14969:SF13">
    <property type="entry name" value="AT30094P"/>
    <property type="match status" value="1"/>
</dbReference>
<keyword evidence="1" id="KW-0812">Transmembrane</keyword>
<comment type="caution">
    <text evidence="3">The sequence shown here is derived from an EMBL/GenBank/DDBJ whole genome shotgun (WGS) entry which is preliminary data.</text>
</comment>
<keyword evidence="1" id="KW-1133">Transmembrane helix</keyword>
<gene>
    <name evidence="3" type="ORF">EJP67_21760</name>
</gene>
<dbReference type="PANTHER" id="PTHR14969">
    <property type="entry name" value="SPHINGOSINE-1-PHOSPHATE PHOSPHOHYDROLASE"/>
    <property type="match status" value="1"/>
</dbReference>
<evidence type="ECO:0000313" key="3">
    <source>
        <dbReference type="EMBL" id="RUR69686.1"/>
    </source>
</evidence>
<proteinExistence type="predicted"/>